<evidence type="ECO:0000256" key="2">
    <source>
        <dbReference type="SAM" id="SignalP"/>
    </source>
</evidence>
<protein>
    <recommendedName>
        <fullName evidence="5">Secreted protein</fullName>
    </recommendedName>
</protein>
<gene>
    <name evidence="3" type="ORF">SOCEGT47_025650</name>
</gene>
<accession>A0A4P2PYV8</accession>
<proteinExistence type="predicted"/>
<evidence type="ECO:0000256" key="1">
    <source>
        <dbReference type="SAM" id="MobiDB-lite"/>
    </source>
</evidence>
<evidence type="ECO:0008006" key="5">
    <source>
        <dbReference type="Google" id="ProtNLM"/>
    </source>
</evidence>
<feature type="chain" id="PRO_5020324793" description="Secreted protein" evidence="2">
    <location>
        <begin position="28"/>
        <end position="315"/>
    </location>
</feature>
<organism evidence="3 4">
    <name type="scientific">Sorangium cellulosum</name>
    <name type="common">Polyangium cellulosum</name>
    <dbReference type="NCBI Taxonomy" id="56"/>
    <lineage>
        <taxon>Bacteria</taxon>
        <taxon>Pseudomonadati</taxon>
        <taxon>Myxococcota</taxon>
        <taxon>Polyangia</taxon>
        <taxon>Polyangiales</taxon>
        <taxon>Polyangiaceae</taxon>
        <taxon>Sorangium</taxon>
    </lineage>
</organism>
<feature type="signal peptide" evidence="2">
    <location>
        <begin position="1"/>
        <end position="27"/>
    </location>
</feature>
<dbReference type="EMBL" id="CP012670">
    <property type="protein sequence ID" value="AUX22064.1"/>
    <property type="molecule type" value="Genomic_DNA"/>
</dbReference>
<feature type="region of interest" description="Disordered" evidence="1">
    <location>
        <begin position="82"/>
        <end position="107"/>
    </location>
</feature>
<evidence type="ECO:0000313" key="4">
    <source>
        <dbReference type="Proteomes" id="UP000295781"/>
    </source>
</evidence>
<evidence type="ECO:0000313" key="3">
    <source>
        <dbReference type="EMBL" id="AUX22064.1"/>
    </source>
</evidence>
<name>A0A4P2PYV8_SORCE</name>
<keyword evidence="2" id="KW-0732">Signal</keyword>
<dbReference type="AlphaFoldDB" id="A0A4P2PYV8"/>
<dbReference type="Proteomes" id="UP000295781">
    <property type="component" value="Chromosome"/>
</dbReference>
<sequence>MMENGMGKRCAALTCVVGLLASPAAWAQDPAPPAVDPGAAAAAPNAAAAAPGAAPAAPGAAPAAPDAAAAAPAAPIATAPQAEPTATAGDMAAGTPAQGTAAPVAEPPAEASPIMSWFRFDADNLGLQLWAGASHPLGGPVSLSTDIYITPMLGTAEFDIGPAFTFGPVTLNPMVGFAFNFLSQEPAALVAPQLFTYVDAKPVYFESWLLGSFSSMFNENVQNIFYSRDFLLFSVTEDFSIGPHLELTVDLNEVPGATADAAVDDTGLSSLQVGGIVGLNYGTGNKLLLYLGYETQDELHPDNRLAGRFTFLHTW</sequence>
<reference evidence="3 4" key="1">
    <citation type="submission" date="2015-09" db="EMBL/GenBank/DDBJ databases">
        <title>Sorangium comparison.</title>
        <authorList>
            <person name="Zaburannyi N."/>
            <person name="Bunk B."/>
            <person name="Overmann J."/>
            <person name="Mueller R."/>
        </authorList>
    </citation>
    <scope>NUCLEOTIDE SEQUENCE [LARGE SCALE GENOMIC DNA]</scope>
    <source>
        <strain evidence="3 4">So ceGT47</strain>
    </source>
</reference>